<accession>A5G1H8</accession>
<reference evidence="1 2" key="1">
    <citation type="submission" date="2007-05" db="EMBL/GenBank/DDBJ databases">
        <title>Complete sequence of chromosome of Acidiphilium cryptum JF-5.</title>
        <authorList>
            <consortium name="US DOE Joint Genome Institute"/>
            <person name="Copeland A."/>
            <person name="Lucas S."/>
            <person name="Lapidus A."/>
            <person name="Barry K."/>
            <person name="Detter J.C."/>
            <person name="Glavina del Rio T."/>
            <person name="Hammon N."/>
            <person name="Israni S."/>
            <person name="Dalin E."/>
            <person name="Tice H."/>
            <person name="Pitluck S."/>
            <person name="Sims D."/>
            <person name="Brettin T."/>
            <person name="Bruce D."/>
            <person name="Han C."/>
            <person name="Schmutz J."/>
            <person name="Larimer F."/>
            <person name="Land M."/>
            <person name="Hauser L."/>
            <person name="Kyrpides N."/>
            <person name="Kim E."/>
            <person name="Magnuson T."/>
            <person name="Richardson P."/>
        </authorList>
    </citation>
    <scope>NUCLEOTIDE SEQUENCE [LARGE SCALE GENOMIC DNA]</scope>
    <source>
        <strain evidence="1 2">JF-5</strain>
    </source>
</reference>
<protein>
    <submittedName>
        <fullName evidence="1">Uncharacterized protein</fullName>
    </submittedName>
</protein>
<evidence type="ECO:0000313" key="2">
    <source>
        <dbReference type="Proteomes" id="UP000000245"/>
    </source>
</evidence>
<dbReference type="Proteomes" id="UP000000245">
    <property type="component" value="Chromosome"/>
</dbReference>
<name>A5G1H8_ACICJ</name>
<dbReference type="EMBL" id="CP000697">
    <property type="protein sequence ID" value="ABQ31710.1"/>
    <property type="molecule type" value="Genomic_DNA"/>
</dbReference>
<dbReference type="KEGG" id="acr:Acry_2519"/>
<organism evidence="1 2">
    <name type="scientific">Acidiphilium cryptum (strain JF-5)</name>
    <dbReference type="NCBI Taxonomy" id="349163"/>
    <lineage>
        <taxon>Bacteria</taxon>
        <taxon>Pseudomonadati</taxon>
        <taxon>Pseudomonadota</taxon>
        <taxon>Alphaproteobacteria</taxon>
        <taxon>Acetobacterales</taxon>
        <taxon>Acidocellaceae</taxon>
        <taxon>Acidiphilium</taxon>
    </lineage>
</organism>
<dbReference type="eggNOG" id="COG1652">
    <property type="taxonomic scope" value="Bacteria"/>
</dbReference>
<gene>
    <name evidence="1" type="ordered locus">Acry_2519</name>
</gene>
<dbReference type="RefSeq" id="WP_012040112.1">
    <property type="nucleotide sequence ID" value="NC_009484.1"/>
</dbReference>
<dbReference type="STRING" id="349163.Acry_2519"/>
<dbReference type="AlphaFoldDB" id="A5G1H8"/>
<proteinExistence type="predicted"/>
<sequence>MAAIMVTLGGVAFRDFEVPQAIEFGGCQRLAVHELPGGGRVIDTLGAAAGIIRFAGTFSGPDAEARAQLLDVARAAGATLPLAWSGFAFEVVIADFVAVYEKPWWIPFSIELVEAQNLVTAVPDALAQAGLDLVSAGGLAGLVGLSLGSVTVTAPGSIAAAQGVVGGALSAAENGLAAAQGAFGASAGASAATRALQAMGTASLSLAALGGAAAYLGRAAGNASLGAA</sequence>
<evidence type="ECO:0000313" key="1">
    <source>
        <dbReference type="EMBL" id="ABQ31710.1"/>
    </source>
</evidence>
<keyword evidence="2" id="KW-1185">Reference proteome</keyword>
<dbReference type="HOGENOM" id="CLU_105722_0_0_5"/>